<gene>
    <name evidence="5" type="ORF">JTY93_09950</name>
</gene>
<comment type="cofactor">
    <cofactor evidence="1">
        <name>pantetheine 4'-phosphate</name>
        <dbReference type="ChEBI" id="CHEBI:47942"/>
    </cofactor>
</comment>
<dbReference type="Pfam" id="PF00668">
    <property type="entry name" value="Condensation"/>
    <property type="match status" value="4"/>
</dbReference>
<dbReference type="InterPro" id="IPR001242">
    <property type="entry name" value="Condensation_dom"/>
</dbReference>
<dbReference type="PANTHER" id="PTHR45398:SF1">
    <property type="entry name" value="ENZYME, PUTATIVE (JCVI)-RELATED"/>
    <property type="match status" value="1"/>
</dbReference>
<dbReference type="Pfam" id="PF00975">
    <property type="entry name" value="Thioesterase"/>
    <property type="match status" value="1"/>
</dbReference>
<dbReference type="PROSITE" id="PS50075">
    <property type="entry name" value="CARRIER"/>
    <property type="match status" value="3"/>
</dbReference>
<dbReference type="Pfam" id="PF13193">
    <property type="entry name" value="AMP-binding_C"/>
    <property type="match status" value="3"/>
</dbReference>
<dbReference type="NCBIfam" id="TIGR01720">
    <property type="entry name" value="NRPS-para261"/>
    <property type="match status" value="1"/>
</dbReference>
<dbReference type="InterPro" id="IPR029058">
    <property type="entry name" value="AB_hydrolase_fold"/>
</dbReference>
<dbReference type="CDD" id="cd19531">
    <property type="entry name" value="LCL_NRPS-like"/>
    <property type="match status" value="2"/>
</dbReference>
<dbReference type="PROSITE" id="PS00455">
    <property type="entry name" value="AMP_BINDING"/>
    <property type="match status" value="3"/>
</dbReference>
<accession>A0ABX7K1Y2</accession>
<dbReference type="CDD" id="cd19543">
    <property type="entry name" value="DCL_NRPS"/>
    <property type="match status" value="1"/>
</dbReference>
<organism evidence="5 6">
    <name type="scientific">Pseudomonas hygromyciniae</name>
    <dbReference type="NCBI Taxonomy" id="2812000"/>
    <lineage>
        <taxon>Bacteria</taxon>
        <taxon>Pseudomonadati</taxon>
        <taxon>Pseudomonadota</taxon>
        <taxon>Gammaproteobacteria</taxon>
        <taxon>Pseudomonadales</taxon>
        <taxon>Pseudomonadaceae</taxon>
        <taxon>Pseudomonas</taxon>
    </lineage>
</organism>
<feature type="domain" description="Carrier" evidence="4">
    <location>
        <begin position="2083"/>
        <end position="2157"/>
    </location>
</feature>
<protein>
    <submittedName>
        <fullName evidence="5">Amino acid adenylation domain-containing protein</fullName>
    </submittedName>
</protein>
<dbReference type="RefSeq" id="WP_205476299.1">
    <property type="nucleotide sequence ID" value="NZ_CP070506.1"/>
</dbReference>
<dbReference type="InterPro" id="IPR009081">
    <property type="entry name" value="PP-bd_ACP"/>
</dbReference>
<proteinExistence type="predicted"/>
<dbReference type="InterPro" id="IPR025110">
    <property type="entry name" value="AMP-bd_C"/>
</dbReference>
<dbReference type="Gene3D" id="3.30.300.30">
    <property type="match status" value="3"/>
</dbReference>
<dbReference type="InterPro" id="IPR020845">
    <property type="entry name" value="AMP-binding_CS"/>
</dbReference>
<dbReference type="Gene3D" id="3.40.50.980">
    <property type="match status" value="6"/>
</dbReference>
<feature type="domain" description="Carrier" evidence="4">
    <location>
        <begin position="3589"/>
        <end position="3666"/>
    </location>
</feature>
<dbReference type="SUPFAM" id="SSF52777">
    <property type="entry name" value="CoA-dependent acyltransferases"/>
    <property type="match status" value="8"/>
</dbReference>
<dbReference type="SUPFAM" id="SSF53474">
    <property type="entry name" value="alpha/beta-Hydrolases"/>
    <property type="match status" value="1"/>
</dbReference>
<dbReference type="NCBIfam" id="TIGR01733">
    <property type="entry name" value="AA-adenyl-dom"/>
    <property type="match status" value="3"/>
</dbReference>
<dbReference type="Pfam" id="PF00501">
    <property type="entry name" value="AMP-binding"/>
    <property type="match status" value="3"/>
</dbReference>
<reference evidence="5 6" key="1">
    <citation type="submission" date="2021-02" db="EMBL/GenBank/DDBJ databases">
        <title>Genomic and phenotypic characterization of Pseudomonas hygromyciniae, a novel bacterial species discovered from a commercially purchased antibiotic vial.</title>
        <authorList>
            <person name="Turner T.L."/>
            <person name="Mitra S.D."/>
            <person name="Kochan T.J."/>
            <person name="Pincus N.B."/>
            <person name="Lebrun-Corbin M."/>
            <person name="Cheung B."/>
            <person name="Gatesy S.W."/>
            <person name="Afzal T."/>
            <person name="Ozer E.A."/>
            <person name="Hauser A.R."/>
        </authorList>
    </citation>
    <scope>NUCLEOTIDE SEQUENCE [LARGE SCALE GENOMIC DNA]</scope>
    <source>
        <strain evidence="5 6">SDM007</strain>
    </source>
</reference>
<evidence type="ECO:0000313" key="6">
    <source>
        <dbReference type="Proteomes" id="UP000663249"/>
    </source>
</evidence>
<dbReference type="InterPro" id="IPR010060">
    <property type="entry name" value="NRPS_synth"/>
</dbReference>
<dbReference type="InterPro" id="IPR036736">
    <property type="entry name" value="ACP-like_sf"/>
</dbReference>
<dbReference type="InterPro" id="IPR001031">
    <property type="entry name" value="Thioesterase"/>
</dbReference>
<keyword evidence="3" id="KW-0597">Phosphoprotein</keyword>
<dbReference type="CDD" id="cd17643">
    <property type="entry name" value="A_NRPS_Cytc1-like"/>
    <property type="match status" value="1"/>
</dbReference>
<dbReference type="InterPro" id="IPR023213">
    <property type="entry name" value="CAT-like_dom_sf"/>
</dbReference>
<dbReference type="Gene3D" id="2.30.38.10">
    <property type="entry name" value="Luciferase, Domain 3"/>
    <property type="match status" value="3"/>
</dbReference>
<dbReference type="Gene3D" id="1.10.1200.10">
    <property type="entry name" value="ACP-like"/>
    <property type="match status" value="2"/>
</dbReference>
<evidence type="ECO:0000256" key="3">
    <source>
        <dbReference type="ARBA" id="ARBA00022553"/>
    </source>
</evidence>
<dbReference type="Gene3D" id="3.40.50.1820">
    <property type="entry name" value="alpha/beta hydrolase"/>
    <property type="match status" value="1"/>
</dbReference>
<keyword evidence="6" id="KW-1185">Reference proteome</keyword>
<dbReference type="CDD" id="cd12116">
    <property type="entry name" value="A_NRPS_Ta1_like"/>
    <property type="match status" value="1"/>
</dbReference>
<dbReference type="EMBL" id="CP070506">
    <property type="protein sequence ID" value="QSB41641.1"/>
    <property type="molecule type" value="Genomic_DNA"/>
</dbReference>
<sequence length="3935" mass="438892">MDKSVATRIAKRFITLPLDKRKLYLEKMLAEGVSPANLPIPEVRSEFEVIPLSFAQERQWFLWQLDPTSAAYHIPTALRLRGMLDVPALEHAFNALVARHESLRTTFQQIDERAVQVIAPHMPLAVELVRLDTHLSESEQQQQIKDFVEHETQQPFDLHNGPLLRVKLLHLANDDHVLALTQHHIVSDGASMQVMVSELVQVYGAFVRGQDITLAPLQIQYADYAIWQRHWMEAGERERQLAYWNQQLGGEQPVLELPTDYPRPAVQSFRGAQCSFELSDALGTGIKQLAQQHNVTPFMVLLASFQALLHRYSRQTDIRVGVPTANRNRVESEGLIGFFVNTQVLKADISPLGPFSELLAQVKQTSLDAQAYQELPFEQLVEALHPERSLSHSPLFQVMFNHQKTSVTDHDERSRQLSGLMMEGLSWENPTAQFDLTLTALETPQGFCGSFTYATDLFQPATIERMSRHWQCLLTAVVANPLQSVAQLPMLDTAEQQLILEKWNRSSVDYPRELRVHQLIENQAKLSPNSSALVFAEQRLTYQQLNSRANRLAGRLIELGVGPDVLVGIAVERSVEMIIGLLAVLKAGGAYVPLDPSYPEDRLAYMMQDSGIALLLTQSFVLPRMPVPNGVQALNLDQAQNWLENYPDVNPRQPLFAEHLAYVIYTSGSTGKPKGVMVSHGALSNFVTSMSRLPGVSSQDRVLSLTTFSFDIFGLEIYVPLSVGALVTLTGQAINQDPDSLLKLVHEEEITVLQATPSTWRMLLDSPDSLVLQGCKLFCGGEALPEELAQRMLVLSDQVWNLYGPTETTIWSALHALDRTHTQPYLGRPIANTALFLLDDDLCAVPIGVGAELLIGGEGLARGYFQRPALTAERFVPNPFGAPGARLYRTGDLARYRNDGVVEYISRLDHQVKIRGFRIELGEIEARLLEHPEVREATVLAQEGPGGTQLVAYLVPHSLRDESELRQILKLHLKQSLADYMVPPHWMFLPALPLTPNGKLDRKALPHPDADQLRKTYIAPQNDIERTVANIWAEVLKIDQVGMTDDFFELGGHSLLATQVISRVRQALKCDVALKSLFEHSELQAFVQAFKTSSSVHVPLVAQERSTSLPLSYAQERQWFLWQLAPDSAAYHIPAALRLKGDLDVPALERSFSSLIERHETLRTRFLLEGEQAVQVIDQATPLSITLDTLAPTDELEQAIKKYVETQTEKLFDLQSGPLLRVKLLQLATDDHVLVIVQHHIVSDAWSMQVMVRELIALYTGQIQGLNVALPALPVQYADYAMWQRQWMDAGERERQLAYWSQQLGGEQTLLELPLDRPRPLEQSFRGAKVEFSLSDSLSLSLKQLAQQLNVTPFMLLLASFQALLHRYSRQTEICVGVPIANRNRLETEGLIGFFVNTQVLKANVNGQLPFSEFLQQVKHTALQAQAHQDLPFEHLVEALRPERTLSHSPLFQVLFNHQNSGQPSKEHLTELSVESLKWETRTAQFDLTLNTFESVNGFSAALTYATDLFERATIERMVKHWQTLLQSIIKSPQQRIAELALHSADELQQTLEEWNPRVTQYPETGCLHQLIEGHATRAPHAIALTLGTRQLTYEQLNTRANQLAHQLIEQGVGPEVMVGLASERSLEMVIGLLAILKAGGAYVPLDPAYPNDRLAYMIQDSGLALVLMQASLIEQIPVPSKVRIVLLESDKQNRYSVENPRVPVEAESLAYIIYTSGSTGHPKGALLAHQNVLRLFSACEKEFSFDAQDVWSLFHSYAFDFSVWEIFGALLYGGRLVIVPHEVSRSPEDFYTLLCEQQVSVLNQTPSAFKQLMHSVCATPHSDRKLALRYVIFGGEALEIQSLRPWFERFGDSSPQLINMYGITETTVHVTYRPLSLADLSSDATSPIGRPLNDLSWYLLDADLNPVAQGCVGELYVGGAGLARGYLNRTDLSATRFIADPFSRSGARLYRTGDLARYRTDGVIEYIGRIDHQVKIRGFRIELGEIEAVLSNLEAVRQVVVLAQKGQSGQAQLVAYIVPDQITTQDSMRGTIKAHLKEHLPDYMVPSHLLFLPHLPLTANGKLDRNALPSPDTGLLQQTYIAPQSEMEQRIAAIWQDVLKLEKIGMNDNFFELGGDSIISIQVVSRARQAGIGFTPKELFQHQTIEGLARVAKAGTQAVSVDQGAVSGTALLLPIQHMFFETEIPERHHWNQSVLLKPSTTLQAGLLGRALHALIQHHDALRLIFRESDHGWQASFQASGEVPAVVQQITAHDTDEIARLCTDAQRSLDLANGPMLRALLINLDDGGQRLLLAVHHLVIDGVSWRILFEDLQTIYQQLQAARSLTLPKKTSSVQTWSERLSNHAHSDALRQQLPYWQEQLRDAFVALPCDNSAGSLERSHGRGVQTRLDARLTRQLLQDAPAAYRTQINDLLLTALARVIARWTSRPDCVIQLEGHGREDLFDDVDLTRTVGWFTSVFPVKLSTTSDLGESITHVKEQLRRIPDKGIGYATLRYLGDDHARQTLSALPVPRLTFNYLGQFDSSFDHAKDALFAPCNDSAGAERSPQAPLDNWLSINGQVYGGELSLNWGFSAQMFKESTIQHLADEYASELKALIEHCCDGHYSGVTPSDFALAALSQQHLNTLPVASQDIEDIYPLSPMQQGILFHTQESAQVALYINQMSVPVEGLDSSRFISAWNSVIQHHEILRTGFWSSSDLAEPLQIVYRKARLPVQIIDWQNRAVTPQDLEQLAKDDLDKGFDLLHAPLVRLTLIKLDEQRMHLIWTSHHILMDGWSSSRLLGEVFQIYNGQTPAAKRGSYRDYIQWLRNQSLIDLETFWRGKLEGFSGSTNLANSIVPRAPSDLQGHAALYMIWNADRTQYLRECAQRLRVTPNTLIQATWLMLLQRYTGQATVCFGATVAGRPASLPGADEMLGLFINTLPIIQTPDPQASARQWLQALQNYNLEIRDHEHASLADVQRWSGQGGTPLFDSIVVFENYPVDERLQEAEHNQLRFGEISTRDVTNFAMDLAINLGNTLTIEFLYLRNRFTPEATEQIRTSFETLLCAMLDNPDATLGSLAMLSNNEQQRLNQRNILAPLQETAPLLAEVIRSHAAATPGAVAVVCADAQLTYGELESRANRLAHYLIAQGIGPESFVGIALERSVDVIVAFYAVMKTGGAYVPLDIDYPQERVQWIVEDSAMSLLITHESLHSRFNQPWAPALIALDGLSLDSQPDHCPASAVLDDNLAYLIYTSGSTGKPKGVAVSHGQIRMHCQAIARRYDMDANTRELLFMSFAFDGAQERWLSTLASGARLVVRDNRLWTAEETWHALHQHAISIACFPPAYLQQLAEFAQTQEQAPPPVRIYCFGGDAVADANFELVKRALKPQYLTNGYGPTETVVTPLLWKVPVDAVCGAVYAPIGERVGERTLYVLDDALNAVPDGVAGELYIGGEGVARGYHQRPGLSAERFVADPFSTAGARLYRTGDLVRQRADGVIDYLGRLDNQVKIRGFRIELGEIEARLRDLSGVQDAVVVARETAGGKQLIGYVVASEVAGLGERLRGELQQDLPDYMVPVQILVLESFPLNPNGKLDRQALPDPDFKGREFIAPRNALEKALAVIWQEVLEVEQVGVTDNFFELGGDSLRVLKVLSKVRSQPELGLSLKLRDMMGKPTIAELSGYAAGEQNLDPLLLLNNRVANAEPLFCLHAGFGTVFDYEPLARRLDGQRSVYGLQCRMLLDRDWEDESLQAMAIDYAQYIRQKQADGPYHLLGWSLGGPLALLVAQELESQGQVVEFVGLVDAFNPTKGQAQPENDWSDDLRGFLAVIFDVAGERLPAIEIPAGSDIARLEQLIASVQSNVAGDSAYSSISTEELAHTFVVAMKLKALSEQLQVLPDTGCRPHCWWASTPQADFISPVPGALSDELITAGHYDILKNPDWLHDLLQQLPQNEAVTH</sequence>
<dbReference type="SUPFAM" id="SSF56801">
    <property type="entry name" value="Acetyl-CoA synthetase-like"/>
    <property type="match status" value="3"/>
</dbReference>
<evidence type="ECO:0000256" key="2">
    <source>
        <dbReference type="ARBA" id="ARBA00022450"/>
    </source>
</evidence>
<dbReference type="Gene3D" id="3.30.559.10">
    <property type="entry name" value="Chloramphenicol acetyltransferase-like domain"/>
    <property type="match status" value="4"/>
</dbReference>
<dbReference type="InterPro" id="IPR010071">
    <property type="entry name" value="AA_adenyl_dom"/>
</dbReference>
<dbReference type="InterPro" id="IPR020806">
    <property type="entry name" value="PKS_PP-bd"/>
</dbReference>
<evidence type="ECO:0000256" key="1">
    <source>
        <dbReference type="ARBA" id="ARBA00001957"/>
    </source>
</evidence>
<dbReference type="Pfam" id="PF00550">
    <property type="entry name" value="PP-binding"/>
    <property type="match status" value="3"/>
</dbReference>
<dbReference type="PANTHER" id="PTHR45398">
    <property type="match status" value="1"/>
</dbReference>
<dbReference type="CDD" id="cd19534">
    <property type="entry name" value="E_NRPS"/>
    <property type="match status" value="1"/>
</dbReference>
<keyword evidence="2" id="KW-0596">Phosphopantetheine</keyword>
<dbReference type="Gene3D" id="3.30.559.30">
    <property type="entry name" value="Nonribosomal peptide synthetase, condensation domain"/>
    <property type="match status" value="4"/>
</dbReference>
<dbReference type="InterPro" id="IPR045851">
    <property type="entry name" value="AMP-bd_C_sf"/>
</dbReference>
<dbReference type="InterPro" id="IPR000873">
    <property type="entry name" value="AMP-dep_synth/lig_dom"/>
</dbReference>
<dbReference type="InterPro" id="IPR006162">
    <property type="entry name" value="Ppantetheine_attach_site"/>
</dbReference>
<dbReference type="SUPFAM" id="SSF47336">
    <property type="entry name" value="ACP-like"/>
    <property type="match status" value="3"/>
</dbReference>
<dbReference type="SMART" id="SM00823">
    <property type="entry name" value="PKS_PP"/>
    <property type="match status" value="3"/>
</dbReference>
<evidence type="ECO:0000259" key="4">
    <source>
        <dbReference type="PROSITE" id="PS50075"/>
    </source>
</evidence>
<dbReference type="PROSITE" id="PS00012">
    <property type="entry name" value="PHOSPHOPANTETHEINE"/>
    <property type="match status" value="3"/>
</dbReference>
<dbReference type="Proteomes" id="UP000663249">
    <property type="component" value="Chromosome"/>
</dbReference>
<dbReference type="CDD" id="cd17649">
    <property type="entry name" value="A_NRPS_PvdJ-like"/>
    <property type="match status" value="1"/>
</dbReference>
<dbReference type="NCBIfam" id="NF003417">
    <property type="entry name" value="PRK04813.1"/>
    <property type="match status" value="3"/>
</dbReference>
<name>A0ABX7K1Y2_9PSED</name>
<evidence type="ECO:0000313" key="5">
    <source>
        <dbReference type="EMBL" id="QSB41641.1"/>
    </source>
</evidence>
<feature type="domain" description="Carrier" evidence="4">
    <location>
        <begin position="1019"/>
        <end position="1094"/>
    </location>
</feature>